<feature type="compositionally biased region" description="Basic and acidic residues" evidence="1">
    <location>
        <begin position="133"/>
        <end position="143"/>
    </location>
</feature>
<feature type="compositionally biased region" description="Basic and acidic residues" evidence="1">
    <location>
        <begin position="36"/>
        <end position="46"/>
    </location>
</feature>
<comment type="caution">
    <text evidence="2">The sequence shown here is derived from an EMBL/GenBank/DDBJ whole genome shotgun (WGS) entry which is preliminary data.</text>
</comment>
<feature type="compositionally biased region" description="Basic and acidic residues" evidence="1">
    <location>
        <begin position="101"/>
        <end position="118"/>
    </location>
</feature>
<reference evidence="2" key="1">
    <citation type="submission" date="2020-10" db="EMBL/GenBank/DDBJ databases">
        <authorList>
            <person name="Han B."/>
            <person name="Lu T."/>
            <person name="Zhao Q."/>
            <person name="Huang X."/>
            <person name="Zhao Y."/>
        </authorList>
    </citation>
    <scope>NUCLEOTIDE SEQUENCE</scope>
</reference>
<evidence type="ECO:0000313" key="3">
    <source>
        <dbReference type="Proteomes" id="UP000604825"/>
    </source>
</evidence>
<evidence type="ECO:0000313" key="2">
    <source>
        <dbReference type="EMBL" id="CAD6334984.1"/>
    </source>
</evidence>
<evidence type="ECO:0000256" key="1">
    <source>
        <dbReference type="SAM" id="MobiDB-lite"/>
    </source>
</evidence>
<protein>
    <submittedName>
        <fullName evidence="2">Uncharacterized protein</fullName>
    </submittedName>
</protein>
<dbReference type="Proteomes" id="UP000604825">
    <property type="component" value="Unassembled WGS sequence"/>
</dbReference>
<organism evidence="2 3">
    <name type="scientific">Miscanthus lutarioriparius</name>
    <dbReference type="NCBI Taxonomy" id="422564"/>
    <lineage>
        <taxon>Eukaryota</taxon>
        <taxon>Viridiplantae</taxon>
        <taxon>Streptophyta</taxon>
        <taxon>Embryophyta</taxon>
        <taxon>Tracheophyta</taxon>
        <taxon>Spermatophyta</taxon>
        <taxon>Magnoliopsida</taxon>
        <taxon>Liliopsida</taxon>
        <taxon>Poales</taxon>
        <taxon>Poaceae</taxon>
        <taxon>PACMAD clade</taxon>
        <taxon>Panicoideae</taxon>
        <taxon>Andropogonodae</taxon>
        <taxon>Andropogoneae</taxon>
        <taxon>Saccharinae</taxon>
        <taxon>Miscanthus</taxon>
    </lineage>
</organism>
<gene>
    <name evidence="2" type="ORF">NCGR_LOCUS59082</name>
</gene>
<proteinExistence type="predicted"/>
<keyword evidence="3" id="KW-1185">Reference proteome</keyword>
<name>A0A811S1N8_9POAL</name>
<sequence>MAVRLNPEEKWRAIEPAIGTPGLHRAEQIHNAPGEHTAHPFRDEIARTNPMSSRRGNEKRQGRAGRGAIQRHEQREAGKGILTGEGGTRSRPRGVSAARRRGGEGASRRGRGGDRGGDILDGATPREIGGGQKEGDETRREDMVGEAQVGTGAGLDYRGAPGGRGRITPGAGRVVAGDGASG</sequence>
<dbReference type="AlphaFoldDB" id="A0A811S1N8"/>
<feature type="region of interest" description="Disordered" evidence="1">
    <location>
        <begin position="15"/>
        <end position="182"/>
    </location>
</feature>
<dbReference type="EMBL" id="CAJGYO010000017">
    <property type="protein sequence ID" value="CAD6334984.1"/>
    <property type="molecule type" value="Genomic_DNA"/>
</dbReference>
<accession>A0A811S1N8</accession>